<gene>
    <name evidence="1" type="ORF">DSM106972_092450</name>
</gene>
<proteinExistence type="predicted"/>
<evidence type="ECO:0000313" key="1">
    <source>
        <dbReference type="EMBL" id="RUS94710.1"/>
    </source>
</evidence>
<dbReference type="Proteomes" id="UP000271624">
    <property type="component" value="Unassembled WGS sequence"/>
</dbReference>
<protein>
    <submittedName>
        <fullName evidence="1">Uncharacterized protein</fullName>
    </submittedName>
</protein>
<accession>A0A433ULJ1</accession>
<sequence>MAYIQGYNNVQLAGIDIRTVNDISLYNLKNQCCVRLWGLSKFENNQDSRYQKFFSRTLERLNLYTEDLIKILFNENLNIDRLQASAIVSKILEKKQVKQEVINTNLPIRLANVLAKKEYLKALLIEREIDLDCYQVNKYLQLIPKDENFVDSNHYKRMTIYVKSFSYSDLREPGYRNRPVIGSKGASHQSQNLVAFPYKEAYLLATVDRVFWLLLEPYISDFAKVQLSEDEGYLEKYYISARKTLVPSIITVTLNGRWKANIPFSPHNEISSFVEAVEIIKSPLRESGIPKLRYSFKL</sequence>
<organism evidence="1 2">
    <name type="scientific">Dulcicalothrix desertica PCC 7102</name>
    <dbReference type="NCBI Taxonomy" id="232991"/>
    <lineage>
        <taxon>Bacteria</taxon>
        <taxon>Bacillati</taxon>
        <taxon>Cyanobacteriota</taxon>
        <taxon>Cyanophyceae</taxon>
        <taxon>Nostocales</taxon>
        <taxon>Calotrichaceae</taxon>
        <taxon>Dulcicalothrix</taxon>
    </lineage>
</organism>
<reference evidence="1" key="1">
    <citation type="submission" date="2018-12" db="EMBL/GenBank/DDBJ databases">
        <authorList>
            <person name="Will S."/>
            <person name="Neumann-Schaal M."/>
            <person name="Henke P."/>
        </authorList>
    </citation>
    <scope>NUCLEOTIDE SEQUENCE</scope>
    <source>
        <strain evidence="1">PCC 7102</strain>
    </source>
</reference>
<reference evidence="1" key="2">
    <citation type="journal article" date="2019" name="Genome Biol. Evol.">
        <title>Day and night: Metabolic profiles and evolutionary relationships of six axenic non-marine cyanobacteria.</title>
        <authorList>
            <person name="Will S.E."/>
            <person name="Henke P."/>
            <person name="Boedeker C."/>
            <person name="Huang S."/>
            <person name="Brinkmann H."/>
            <person name="Rohde M."/>
            <person name="Jarek M."/>
            <person name="Friedl T."/>
            <person name="Seufert S."/>
            <person name="Schumacher M."/>
            <person name="Overmann J."/>
            <person name="Neumann-Schaal M."/>
            <person name="Petersen J."/>
        </authorList>
    </citation>
    <scope>NUCLEOTIDE SEQUENCE [LARGE SCALE GENOMIC DNA]</scope>
    <source>
        <strain evidence="1">PCC 7102</strain>
    </source>
</reference>
<name>A0A433ULJ1_9CYAN</name>
<dbReference type="AlphaFoldDB" id="A0A433ULJ1"/>
<keyword evidence="2" id="KW-1185">Reference proteome</keyword>
<comment type="caution">
    <text evidence="1">The sequence shown here is derived from an EMBL/GenBank/DDBJ whole genome shotgun (WGS) entry which is preliminary data.</text>
</comment>
<evidence type="ECO:0000313" key="2">
    <source>
        <dbReference type="Proteomes" id="UP000271624"/>
    </source>
</evidence>
<dbReference type="EMBL" id="RSCL01000046">
    <property type="protein sequence ID" value="RUS94710.1"/>
    <property type="molecule type" value="Genomic_DNA"/>
</dbReference>